<reference evidence="11" key="1">
    <citation type="submission" date="2025-08" db="UniProtKB">
        <authorList>
            <consortium name="RefSeq"/>
        </authorList>
    </citation>
    <scope>IDENTIFICATION</scope>
    <source>
        <tissue evidence="11">Liver</tissue>
    </source>
</reference>
<dbReference type="Pfam" id="PF00561">
    <property type="entry name" value="Abhydrolase_1"/>
    <property type="match status" value="1"/>
</dbReference>
<protein>
    <recommendedName>
        <fullName evidence="6">Lipase</fullName>
    </recommendedName>
</protein>
<keyword evidence="10" id="KW-1185">Reference proteome</keyword>
<evidence type="ECO:0000256" key="6">
    <source>
        <dbReference type="PIRNR" id="PIRNR000862"/>
    </source>
</evidence>
<evidence type="ECO:0000256" key="4">
    <source>
        <dbReference type="ARBA" id="ARBA00023098"/>
    </source>
</evidence>
<dbReference type="KEGG" id="pbi:103060824"/>
<dbReference type="GO" id="GO:0016042">
    <property type="term" value="P:lipid catabolic process"/>
    <property type="evidence" value="ECO:0007669"/>
    <property type="project" value="UniProtKB-KW"/>
</dbReference>
<proteinExistence type="inferred from homology"/>
<keyword evidence="3 6" id="KW-0442">Lipid degradation</keyword>
<keyword evidence="2 8" id="KW-0732">Signal</keyword>
<comment type="similarity">
    <text evidence="1 6">Belongs to the AB hydrolase superfamily. Lipase family.</text>
</comment>
<dbReference type="FunFam" id="3.40.50.1820:FF:000012">
    <property type="entry name" value="Lipase"/>
    <property type="match status" value="1"/>
</dbReference>
<evidence type="ECO:0000256" key="1">
    <source>
        <dbReference type="ARBA" id="ARBA00010701"/>
    </source>
</evidence>
<dbReference type="PANTHER" id="PTHR11005">
    <property type="entry name" value="LYSOSOMAL ACID LIPASE-RELATED"/>
    <property type="match status" value="1"/>
</dbReference>
<evidence type="ECO:0000256" key="8">
    <source>
        <dbReference type="SAM" id="SignalP"/>
    </source>
</evidence>
<evidence type="ECO:0000259" key="9">
    <source>
        <dbReference type="Pfam" id="PF00561"/>
    </source>
</evidence>
<evidence type="ECO:0000313" key="11">
    <source>
        <dbReference type="RefSeq" id="XP_025030808.1"/>
    </source>
</evidence>
<dbReference type="PIRSF" id="PIRSF000862">
    <property type="entry name" value="Steryl_ester_lip"/>
    <property type="match status" value="1"/>
</dbReference>
<evidence type="ECO:0000313" key="10">
    <source>
        <dbReference type="Proteomes" id="UP000695026"/>
    </source>
</evidence>
<dbReference type="InterPro" id="IPR025483">
    <property type="entry name" value="Lipase_euk"/>
</dbReference>
<sequence>MWQFIVIACLLQGLAGSEDFIRQKHVMNPEAYMNVSQMISHQGYPNEEYEVLTEDGYYLTINRIPWGRKNIAVLDPKPVVLLQHGLFGEASHWVKNMASNSLGFIFADAGYDVWLGNSRGTSWSQRHQTFSVDQEEFWNFSFHEMAMYDLPATINFILKKTKQEQLYYVGYSQGSTIGFIAFSGMPELSQKIKMFLALAPVVYVTHASSLPLRLMSSLSQHLFKQMFDAKDFVLIRKPVKDFMNKLCTNAFMHKLCAQLMFTSGGFNATNLNMSRMDVYVTYFPDATSVKNILHWKQIQDTGLFRYFDYGNENQMMYNQRVPPSYQIKNMAVPTAVWSGGNDRIADPKDIKLLLPHIVNLVYHGYWSDWNHWDFIWGLNAPKRMFCKIIQLLEKSV</sequence>
<feature type="domain" description="AB hydrolase-1" evidence="9">
    <location>
        <begin position="78"/>
        <end position="377"/>
    </location>
</feature>
<evidence type="ECO:0000256" key="3">
    <source>
        <dbReference type="ARBA" id="ARBA00022963"/>
    </source>
</evidence>
<dbReference type="GeneID" id="103060824"/>
<dbReference type="OrthoDB" id="9974421at2759"/>
<accession>A0A9F5J6I0</accession>
<dbReference type="SUPFAM" id="SSF53474">
    <property type="entry name" value="alpha/beta-Hydrolases"/>
    <property type="match status" value="1"/>
</dbReference>
<organism evidence="10 11">
    <name type="scientific">Python bivittatus</name>
    <name type="common">Burmese python</name>
    <name type="synonym">Python molurus bivittatus</name>
    <dbReference type="NCBI Taxonomy" id="176946"/>
    <lineage>
        <taxon>Eukaryota</taxon>
        <taxon>Metazoa</taxon>
        <taxon>Chordata</taxon>
        <taxon>Craniata</taxon>
        <taxon>Vertebrata</taxon>
        <taxon>Euteleostomi</taxon>
        <taxon>Lepidosauria</taxon>
        <taxon>Squamata</taxon>
        <taxon>Bifurcata</taxon>
        <taxon>Unidentata</taxon>
        <taxon>Episquamata</taxon>
        <taxon>Toxicofera</taxon>
        <taxon>Serpentes</taxon>
        <taxon>Henophidia</taxon>
        <taxon>Pythonidae</taxon>
        <taxon>Python</taxon>
    </lineage>
</organism>
<evidence type="ECO:0000256" key="2">
    <source>
        <dbReference type="ARBA" id="ARBA00022729"/>
    </source>
</evidence>
<dbReference type="Proteomes" id="UP000695026">
    <property type="component" value="Unplaced"/>
</dbReference>
<dbReference type="RefSeq" id="XP_025030808.1">
    <property type="nucleotide sequence ID" value="XM_025175040.1"/>
</dbReference>
<keyword evidence="4" id="KW-0443">Lipid metabolism</keyword>
<feature type="chain" id="PRO_5039933849" description="Lipase" evidence="8">
    <location>
        <begin position="17"/>
        <end position="396"/>
    </location>
</feature>
<dbReference type="GO" id="GO:0016788">
    <property type="term" value="F:hydrolase activity, acting on ester bonds"/>
    <property type="evidence" value="ECO:0007669"/>
    <property type="project" value="InterPro"/>
</dbReference>
<dbReference type="InterPro" id="IPR029058">
    <property type="entry name" value="AB_hydrolase_fold"/>
</dbReference>
<keyword evidence="6" id="KW-0378">Hydrolase</keyword>
<dbReference type="InterPro" id="IPR000073">
    <property type="entry name" value="AB_hydrolase_1"/>
</dbReference>
<feature type="active site" description="Charge relay system" evidence="7">
    <location>
        <position position="342"/>
    </location>
</feature>
<keyword evidence="5" id="KW-0325">Glycoprotein</keyword>
<feature type="active site" description="Charge relay system" evidence="7">
    <location>
        <position position="371"/>
    </location>
</feature>
<feature type="signal peptide" evidence="8">
    <location>
        <begin position="1"/>
        <end position="16"/>
    </location>
</feature>
<name>A0A9F5J6I0_PYTBI</name>
<feature type="active site" description="Nucleophile" evidence="7">
    <location>
        <position position="172"/>
    </location>
</feature>
<gene>
    <name evidence="11" type="primary">LOC103060824</name>
</gene>
<dbReference type="AlphaFoldDB" id="A0A9F5J6I0"/>
<evidence type="ECO:0000256" key="5">
    <source>
        <dbReference type="ARBA" id="ARBA00023180"/>
    </source>
</evidence>
<dbReference type="OMA" id="CDENIKH"/>
<dbReference type="Gene3D" id="3.40.50.1820">
    <property type="entry name" value="alpha/beta hydrolase"/>
    <property type="match status" value="1"/>
</dbReference>
<evidence type="ECO:0000256" key="7">
    <source>
        <dbReference type="PIRSR" id="PIRSR000862-1"/>
    </source>
</evidence>